<name>A0AAE5AH69_9RICK</name>
<keyword evidence="4" id="KW-0694">RNA-binding</keyword>
<keyword evidence="2 4" id="KW-0689">Ribosomal protein</keyword>
<dbReference type="InterPro" id="IPR030878">
    <property type="entry name" value="Ribosomal_uL15"/>
</dbReference>
<evidence type="ECO:0000256" key="2">
    <source>
        <dbReference type="ARBA" id="ARBA00022980"/>
    </source>
</evidence>
<evidence type="ECO:0000313" key="7">
    <source>
        <dbReference type="EMBL" id="MDZ5761642.1"/>
    </source>
</evidence>
<evidence type="ECO:0000256" key="1">
    <source>
        <dbReference type="ARBA" id="ARBA00007320"/>
    </source>
</evidence>
<dbReference type="GO" id="GO:0022625">
    <property type="term" value="C:cytosolic large ribosomal subunit"/>
    <property type="evidence" value="ECO:0007669"/>
    <property type="project" value="TreeGrafter"/>
</dbReference>
<dbReference type="PANTHER" id="PTHR12934">
    <property type="entry name" value="50S RIBOSOMAL PROTEIN L15"/>
    <property type="match status" value="1"/>
</dbReference>
<dbReference type="InterPro" id="IPR021131">
    <property type="entry name" value="Ribosomal_uL15/eL18"/>
</dbReference>
<evidence type="ECO:0000256" key="3">
    <source>
        <dbReference type="ARBA" id="ARBA00023274"/>
    </source>
</evidence>
<dbReference type="SUPFAM" id="SSF52080">
    <property type="entry name" value="Ribosomal proteins L15p and L18e"/>
    <property type="match status" value="1"/>
</dbReference>
<accession>A0AAE5AH69</accession>
<feature type="region of interest" description="Disordered" evidence="5">
    <location>
        <begin position="36"/>
        <end position="70"/>
    </location>
</feature>
<gene>
    <name evidence="4" type="primary">rplO</name>
    <name evidence="7" type="ORF">Lyticum_00829</name>
</gene>
<dbReference type="Pfam" id="PF00828">
    <property type="entry name" value="Ribosomal_L27A"/>
    <property type="match status" value="1"/>
</dbReference>
<feature type="compositionally biased region" description="Basic residues" evidence="5">
    <location>
        <begin position="36"/>
        <end position="45"/>
    </location>
</feature>
<dbReference type="GO" id="GO:0006412">
    <property type="term" value="P:translation"/>
    <property type="evidence" value="ECO:0007669"/>
    <property type="project" value="UniProtKB-UniRule"/>
</dbReference>
<dbReference type="HAMAP" id="MF_01341">
    <property type="entry name" value="Ribosomal_uL15"/>
    <property type="match status" value="1"/>
</dbReference>
<dbReference type="RefSeq" id="WP_322499062.1">
    <property type="nucleotide sequence ID" value="NZ_JARGYU010000004.1"/>
</dbReference>
<dbReference type="GO" id="GO:0003735">
    <property type="term" value="F:structural constituent of ribosome"/>
    <property type="evidence" value="ECO:0007669"/>
    <property type="project" value="InterPro"/>
</dbReference>
<reference evidence="7" key="1">
    <citation type="submission" date="2023-02" db="EMBL/GenBank/DDBJ databases">
        <title>Host association and intracellularity evolved multiple times independently in the Rickettsiales.</title>
        <authorList>
            <person name="Castelli M."/>
            <person name="Nardi T."/>
            <person name="Gammuto L."/>
            <person name="Bellinzona G."/>
            <person name="Sabaneyeva E."/>
            <person name="Potekhin A."/>
            <person name="Serra V."/>
            <person name="Petroni G."/>
            <person name="Sassera D."/>
        </authorList>
    </citation>
    <scope>NUCLEOTIDE SEQUENCE</scope>
    <source>
        <strain evidence="7">USBL-36I1</strain>
    </source>
</reference>
<proteinExistence type="inferred from homology"/>
<feature type="domain" description="Large ribosomal subunit protein uL15/eL18" evidence="6">
    <location>
        <begin position="90"/>
        <end position="162"/>
    </location>
</feature>
<evidence type="ECO:0000256" key="4">
    <source>
        <dbReference type="HAMAP-Rule" id="MF_01341"/>
    </source>
</evidence>
<dbReference type="AlphaFoldDB" id="A0AAE5AH69"/>
<protein>
    <recommendedName>
        <fullName evidence="4">Large ribosomal subunit protein uL15</fullName>
    </recommendedName>
</protein>
<evidence type="ECO:0000259" key="6">
    <source>
        <dbReference type="Pfam" id="PF00828"/>
    </source>
</evidence>
<keyword evidence="8" id="KW-1185">Reference proteome</keyword>
<sequence>MVNISNTILNFSLKSFPLHPGSTRINGGKKLKHRVGRKGKWRKTSGRGGKGQTARSGSSIGHFEGGQTPLHRRLPKRGFKNINKKQYNVLSVSQLAFINEKHSMNNNITKNHLIKLRYIKPNLPIKILALKDGDVLSATLTVETHSISKKAEEQICINGGQIIRI</sequence>
<comment type="similarity">
    <text evidence="1 4">Belongs to the universal ribosomal protein uL15 family.</text>
</comment>
<evidence type="ECO:0000256" key="5">
    <source>
        <dbReference type="SAM" id="MobiDB-lite"/>
    </source>
</evidence>
<dbReference type="PANTHER" id="PTHR12934:SF11">
    <property type="entry name" value="LARGE RIBOSOMAL SUBUNIT PROTEIN UL15M"/>
    <property type="match status" value="1"/>
</dbReference>
<dbReference type="EMBL" id="JARGYU010000004">
    <property type="protein sequence ID" value="MDZ5761642.1"/>
    <property type="molecule type" value="Genomic_DNA"/>
</dbReference>
<evidence type="ECO:0000313" key="8">
    <source>
        <dbReference type="Proteomes" id="UP001289135"/>
    </source>
</evidence>
<dbReference type="NCBIfam" id="TIGR01071">
    <property type="entry name" value="rplO_bact"/>
    <property type="match status" value="1"/>
</dbReference>
<comment type="subunit">
    <text evidence="4">Part of the 50S ribosomal subunit.</text>
</comment>
<dbReference type="GO" id="GO:0019843">
    <property type="term" value="F:rRNA binding"/>
    <property type="evidence" value="ECO:0007669"/>
    <property type="project" value="UniProtKB-UniRule"/>
</dbReference>
<dbReference type="Proteomes" id="UP001289135">
    <property type="component" value="Unassembled WGS sequence"/>
</dbReference>
<keyword evidence="4" id="KW-0699">rRNA-binding</keyword>
<comment type="caution">
    <text evidence="7">The sequence shown here is derived from an EMBL/GenBank/DDBJ whole genome shotgun (WGS) entry which is preliminary data.</text>
</comment>
<dbReference type="InterPro" id="IPR005749">
    <property type="entry name" value="Ribosomal_uL15_bac-type"/>
</dbReference>
<organism evidence="7 8">
    <name type="scientific">Lyticum sinuosum</name>
    <dbReference type="NCBI Taxonomy" id="1332059"/>
    <lineage>
        <taxon>Bacteria</taxon>
        <taxon>Pseudomonadati</taxon>
        <taxon>Pseudomonadota</taxon>
        <taxon>Alphaproteobacteria</taxon>
        <taxon>Rickettsiales</taxon>
        <taxon>Lyticum</taxon>
    </lineage>
</organism>
<comment type="function">
    <text evidence="4">Binds to the 23S rRNA.</text>
</comment>
<dbReference type="Gene3D" id="3.100.10.10">
    <property type="match status" value="1"/>
</dbReference>
<keyword evidence="3 4" id="KW-0687">Ribonucleoprotein</keyword>
<dbReference type="InterPro" id="IPR036227">
    <property type="entry name" value="Ribosomal_uL15/eL18_sf"/>
</dbReference>